<proteinExistence type="predicted"/>
<dbReference type="EMBL" id="NRRL01000050">
    <property type="protein sequence ID" value="MBK1669492.1"/>
    <property type="molecule type" value="Genomic_DNA"/>
</dbReference>
<protein>
    <recommendedName>
        <fullName evidence="3">SIS domain-containing protein</fullName>
    </recommendedName>
</protein>
<accession>A0ABS1DG86</accession>
<keyword evidence="2" id="KW-1185">Reference proteome</keyword>
<evidence type="ECO:0008006" key="3">
    <source>
        <dbReference type="Google" id="ProtNLM"/>
    </source>
</evidence>
<reference evidence="1 2" key="1">
    <citation type="journal article" date="2020" name="Microorganisms">
        <title>Osmotic Adaptation and Compatible Solute Biosynthesis of Phototrophic Bacteria as Revealed from Genome Analyses.</title>
        <authorList>
            <person name="Imhoff J.F."/>
            <person name="Rahn T."/>
            <person name="Kunzel S."/>
            <person name="Keller A."/>
            <person name="Neulinger S.C."/>
        </authorList>
    </citation>
    <scope>NUCLEOTIDE SEQUENCE [LARGE SCALE GENOMIC DNA]</scope>
    <source>
        <strain evidence="1 2">DSM 9895</strain>
    </source>
</reference>
<evidence type="ECO:0000313" key="1">
    <source>
        <dbReference type="EMBL" id="MBK1669492.1"/>
    </source>
</evidence>
<dbReference type="InterPro" id="IPR046348">
    <property type="entry name" value="SIS_dom_sf"/>
</dbReference>
<dbReference type="Gene3D" id="3.40.50.10490">
    <property type="entry name" value="Glucose-6-phosphate isomerase like protein, domain 1"/>
    <property type="match status" value="1"/>
</dbReference>
<organism evidence="1 2">
    <name type="scientific">Rhodovibrio sodomensis</name>
    <dbReference type="NCBI Taxonomy" id="1088"/>
    <lineage>
        <taxon>Bacteria</taxon>
        <taxon>Pseudomonadati</taxon>
        <taxon>Pseudomonadota</taxon>
        <taxon>Alphaproteobacteria</taxon>
        <taxon>Rhodospirillales</taxon>
        <taxon>Rhodovibrionaceae</taxon>
        <taxon>Rhodovibrio</taxon>
    </lineage>
</organism>
<name>A0ABS1DG86_9PROT</name>
<evidence type="ECO:0000313" key="2">
    <source>
        <dbReference type="Proteomes" id="UP001296873"/>
    </source>
</evidence>
<sequence length="119" mass="12999">MAEDLAAVGEDDAGLVIGFRRRPQLLIPVMEMMRSAGTRVVLVTDMSAAESPRLADKTIRCHNRGPGPFDPYAAAMRVLNLLVSEVSGHLGPEATRYSERVETVHARLGDLRSGYHTPE</sequence>
<dbReference type="RefSeq" id="WP_200341824.1">
    <property type="nucleotide sequence ID" value="NZ_NRRL01000050.1"/>
</dbReference>
<gene>
    <name evidence="1" type="ORF">CKO28_15745</name>
</gene>
<dbReference type="SUPFAM" id="SSF53697">
    <property type="entry name" value="SIS domain"/>
    <property type="match status" value="1"/>
</dbReference>
<dbReference type="Proteomes" id="UP001296873">
    <property type="component" value="Unassembled WGS sequence"/>
</dbReference>
<comment type="caution">
    <text evidence="1">The sequence shown here is derived from an EMBL/GenBank/DDBJ whole genome shotgun (WGS) entry which is preliminary data.</text>
</comment>